<dbReference type="Pfam" id="PF14319">
    <property type="entry name" value="Zn_Tnp_IS91"/>
    <property type="match status" value="1"/>
</dbReference>
<dbReference type="Pfam" id="PF04986">
    <property type="entry name" value="Y2_Tnp"/>
    <property type="match status" value="1"/>
</dbReference>
<reference evidence="3 4" key="1">
    <citation type="submission" date="2021-03" db="EMBL/GenBank/DDBJ databases">
        <title>Complete Genome of Pseudoalteromonas viridis Strain BBR56, a new biocontrol bacterial candidate.</title>
        <authorList>
            <person name="Handayani D.P."/>
            <person name="Isnansetyo A."/>
            <person name="Istiqomah I."/>
            <person name="Jumina J."/>
        </authorList>
    </citation>
    <scope>NUCLEOTIDE SEQUENCE [LARGE SCALE GENOMIC DNA]</scope>
    <source>
        <strain evidence="3 4">BBR56</strain>
    </source>
</reference>
<dbReference type="RefSeq" id="WP_209051431.1">
    <property type="nucleotide sequence ID" value="NZ_CP072425.1"/>
</dbReference>
<evidence type="ECO:0000313" key="4">
    <source>
        <dbReference type="Proteomes" id="UP000665025"/>
    </source>
</evidence>
<evidence type="ECO:0000313" key="3">
    <source>
        <dbReference type="EMBL" id="QTL34316.1"/>
    </source>
</evidence>
<name>A0ABX7V0B9_9GAMM</name>
<dbReference type="EMBL" id="CP072425">
    <property type="protein sequence ID" value="QTL34316.1"/>
    <property type="molecule type" value="Genomic_DNA"/>
</dbReference>
<protein>
    <submittedName>
        <fullName evidence="3">Transposase</fullName>
    </submittedName>
</protein>
<dbReference type="PANTHER" id="PTHR37023">
    <property type="entry name" value="TRANSPOSASE"/>
    <property type="match status" value="1"/>
</dbReference>
<dbReference type="InterPro" id="IPR007069">
    <property type="entry name" value="Transposase_32"/>
</dbReference>
<dbReference type="InterPro" id="IPR026889">
    <property type="entry name" value="Zn_Tnp"/>
</dbReference>
<feature type="domain" description="Transposase zinc-binding" evidence="2">
    <location>
        <begin position="9"/>
        <end position="98"/>
    </location>
</feature>
<proteinExistence type="predicted"/>
<organism evidence="3 4">
    <name type="scientific">Pseudoalteromonas viridis</name>
    <dbReference type="NCBI Taxonomy" id="339617"/>
    <lineage>
        <taxon>Bacteria</taxon>
        <taxon>Pseudomonadati</taxon>
        <taxon>Pseudomonadota</taxon>
        <taxon>Gammaproteobacteria</taxon>
        <taxon>Alteromonadales</taxon>
        <taxon>Pseudoalteromonadaceae</taxon>
        <taxon>Pseudoalteromonas</taxon>
    </lineage>
</organism>
<evidence type="ECO:0000259" key="1">
    <source>
        <dbReference type="Pfam" id="PF04986"/>
    </source>
</evidence>
<accession>A0ABX7V0B9</accession>
<evidence type="ECO:0000259" key="2">
    <source>
        <dbReference type="Pfam" id="PF14319"/>
    </source>
</evidence>
<sequence length="372" mass="42617">MSGVHLADILNESLADYMQTHSLSYQQKRVCEHLMACRTGKLGYQRWACDTCEQIQEIGCSCRDRHCPRCQGLATKIWAEKQQGNLLPCNYFHVVFTLPHELNGLARYRSADVYNSLFRAAWETLSAFAQRKQHGQLGMTAVLHTWGQTLVQHIHLHCLIPAGSLKGEKWQGISKGYLYPVKALSAVFRGKMLSALNEKGLAYSELGIPKTWCVYSKACLKYSEQLIKYLARYTRKGMLHESRLVNNSNKAVLFTYRDSSNENKQRLMKLSHAVFIQRYLLHVLPSGFMRIRHYGFLANACRVKKLVIIRNQCGSEARRLPTEGSEALCTSPPSWPCKCCQTGRVYLMSVLLVERCKGREDNWREGETERTR</sequence>
<dbReference type="Proteomes" id="UP000665025">
    <property type="component" value="Chromosome 1"/>
</dbReference>
<feature type="domain" description="Transposase IS801/IS1294" evidence="1">
    <location>
        <begin position="138"/>
        <end position="302"/>
    </location>
</feature>
<dbReference type="PANTHER" id="PTHR37023:SF1">
    <property type="entry name" value="ISSOD25 TRANSPOSASE TNPA_ISSOD25"/>
    <property type="match status" value="1"/>
</dbReference>
<gene>
    <name evidence="3" type="ORF">J5X90_12165</name>
</gene>
<keyword evidence="4" id="KW-1185">Reference proteome</keyword>